<accession>A0A8S1VRK1</accession>
<proteinExistence type="predicted"/>
<dbReference type="OrthoDB" id="284793at2759"/>
<evidence type="ECO:0000256" key="1">
    <source>
        <dbReference type="SAM" id="SignalP"/>
    </source>
</evidence>
<reference evidence="2" key="1">
    <citation type="submission" date="2021-01" db="EMBL/GenBank/DDBJ databases">
        <authorList>
            <consortium name="Genoscope - CEA"/>
            <person name="William W."/>
        </authorList>
    </citation>
    <scope>NUCLEOTIDE SEQUENCE</scope>
</reference>
<keyword evidence="3" id="KW-1185">Reference proteome</keyword>
<keyword evidence="1" id="KW-0732">Signal</keyword>
<evidence type="ECO:0000313" key="2">
    <source>
        <dbReference type="EMBL" id="CAD8179870.1"/>
    </source>
</evidence>
<evidence type="ECO:0000313" key="3">
    <source>
        <dbReference type="Proteomes" id="UP000683925"/>
    </source>
</evidence>
<feature type="signal peptide" evidence="1">
    <location>
        <begin position="1"/>
        <end position="17"/>
    </location>
</feature>
<dbReference type="EMBL" id="CAJJDP010000073">
    <property type="protein sequence ID" value="CAD8179870.1"/>
    <property type="molecule type" value="Genomic_DNA"/>
</dbReference>
<sequence length="2493" mass="284271">MMMKIFAFALLFSSVCCIDLCTEFTTFQKCITTKVDQCRWMPMFGECIKSDNYLMGCDVTLSEKLCVKQIGTVLGDLAQCIFDESCHVIQNMDSVQCSDKITHSGCLQITTQHCKWENHKCQELSNQDYDTLQATFMDKELSISVCPLITGYLIMHHSVLWPLVDYQPDMIEESDNLILEDEGQYVEETPTYSTTDALQNNYIDTTGKFVWYEYKVSKVSTASNLKINDQTRYGCIAIEVLSDSDYLTTFSLRGTISGVNHVYCKYLTKHPTDPQLSIFHENKCMTVTEEQLRDSDFIGSNNITCQQMSGYICQRLRVNNLKCMIHGETEYDCISFDESLYQPNTDCEQRSSTATYYQCLENDFCFLNIQSAIGFCDNTCYQFRTDQSSCNNNAQCYWSGEDSTVSSDSILIHCLPYKGCRTYGLSEQYCIRMALQCFWNAEESRCEDSINVALISCEDANTLYTCTTITRQDQYCIWYNDACINLKKQPLLSYFKSLPQTIMMNRITCVSMESEYYYYVPSTKLCLQTKQITMKCLDKTLDSYKEDLLKFDLPCTNADAQHITKFFCLNFLSSYTRWDQYNYKCLNLAEEQLKKPCDTFKLVNPRVCSQTVYADTEYCFYDEKRQNCYTKPKEGHTLKCQDRGLDKSLCTKITTQGQYCQWSYGKCRTLIYRQILPYKCNSLLNVNGNSCAYFTSPGSCLYDPDYASCAVGYGPESTCNVNLNPDGCEQSSASCYYDYVKYKCLDTTPEILGLLNCEGSKLSQTACKQVTTAGQACVWDSACKFYPKQYTVTCTTFTTANTQVCKYLQSEFVNYFLDGTYCELINNVCTATREAIVGCGSDRDINVHRCVAYTSSTCYFDSKFKCIEVKDDPYKNVLLNTLNCTQTNLNLCGKITTKGQTCWVVDNNSNLKCSYYSASKTYTCSEMGSLNTSGAITVESGKRQWYNRNMCYLATDSCYFDVAQSKCLQDLNLKLKCDHPGLSKIFCLTQTVGGCYFNNRTCDYLDFNDLSIACELRNRQGCLMGGLKCQWSANNKCSVVYDPDLTCPTIYDTQFSWMNCGTSQNIQCWAYVDKCSNQDVVDLPCEAGLSQGTCQSLDHYCIWSNSRCQGYNPKIHSCQNAVSLYDCMQNYNKDEFCAYADNRCFNVNPLENTCDQFYQVSLAYCQEFPDCIYDTANSKCLNVRVSEFYESKQLDSKNNQGVSCSDLDNTHCLFQKSANCEFYYGRCSEIYWSSFDTCPNYEFFDQYEGLPSQFACKQYSDCDFFGSKDGQVGLCYKTDEPITCSQLNQNFCVVEFATLTCMWNLDENICQDVPEDINCDSIFKMNVSNSSCRKANLNSTDKSCYFNSNESLCKPMYTQTNLSCQDVEINYADDQISKHAHCAFTNSNCYIIQIVDEFKCSSTADLNNVSVKNKKLCISQVDNTYMFNLQKYTCDIITTDTEILTCRFLNYNACMKLTNKYSSFKCVWDDSECRDIVKSDYDTLECRYRNFNTCVMSNTIQCIYKDDQCQEYVHIDTICTYSETTIVSPMACQVDDCLSDGKHCFSITDEPDSYYKCKFMGLTQDRCINKTSYIKCYWNADLGYCDDANLYTLHCDDVVSQQTCTSIKTPGQYCKWTDLGCVNLEIELDCREYDNQFNGCIQQETKSCYYDFRYNQCRDAAQVYEACYEGLSKKACKEIANEVCIMYQGQCSRMTSTYYTCRAIYNKFGCYYIDLSCTWDDELGCQPFTDKLPCNDLPKGSNRHTCKYNAVPISGVEDCEQCNCSFDDATLSCTYRLSGLSIQNFEQVDQSNYDQIRLTKLCVDMKDYHDCIGNLIDTCKWVNEQCINSDFKGCESQSIKACLAIENELCSWRDYSCYPWNENKFEVALVTKNVCKKLDQSLNSKYDENTQSCIPTNFELDDCNIVSVSKITCLSIVNHPCIYQDEICKFYSSNSQLPKCTNYQNINYLICQSITHIACKFNAEAYQCVNIDTKTDGCSTVGLSQKGCASIQTEACYWDGFSCQKFEPINHINQCDSKTIMNSLACSQVAYLDRPCSFDSLKQVCTSKFNRQSKCDTPGLNKSACLQLENEACQYVNNKCQKFVNGNYKCYQLTQVNSKVCQILETDTCAYDITTNSCYSILNFLSCSSLGVNVNSCSILSNCSWNNDDKKCQCNQIEVKDVCHSKNKDTCIQNSSTCHYSAGQCFKKKCSDLQIGECQGIVNKETCYINQDYQCQGATQCEDIVYLSQSQNCSQFNFNGSVCISINNYCISATNLDELCINSDCSINSCILDQGICRPLSCQDFSEDDCFQNEGCALIDGLCVEVESCNEISDPAICRMVIVDNKQCSWEEYRILDESKICTNSQCELYGPAYTICNGNEINGKTCVLVDLIKCKMCEEITDVCICNNSNNACTFVNGKCQSISCASFDNEQLCSDSKRCYWSQQDKVCRKMCVQNIRQDQCEALIYECHWNPYMKLCEQGVEIIPDISIDIDIDEQFGHLILLNLIIILTI</sequence>
<name>A0A8S1VRK1_PAROT</name>
<gene>
    <name evidence="2" type="ORF">POCTA_138.1.T0740030</name>
</gene>
<comment type="caution">
    <text evidence="2">The sequence shown here is derived from an EMBL/GenBank/DDBJ whole genome shotgun (WGS) entry which is preliminary data.</text>
</comment>
<organism evidence="2 3">
    <name type="scientific">Paramecium octaurelia</name>
    <dbReference type="NCBI Taxonomy" id="43137"/>
    <lineage>
        <taxon>Eukaryota</taxon>
        <taxon>Sar</taxon>
        <taxon>Alveolata</taxon>
        <taxon>Ciliophora</taxon>
        <taxon>Intramacronucleata</taxon>
        <taxon>Oligohymenophorea</taxon>
        <taxon>Peniculida</taxon>
        <taxon>Parameciidae</taxon>
        <taxon>Paramecium</taxon>
    </lineage>
</organism>
<protein>
    <submittedName>
        <fullName evidence="2">Uncharacterized protein</fullName>
    </submittedName>
</protein>
<dbReference type="OMA" id="CEDSINV"/>
<feature type="chain" id="PRO_5035804439" evidence="1">
    <location>
        <begin position="18"/>
        <end position="2493"/>
    </location>
</feature>
<dbReference type="Proteomes" id="UP000683925">
    <property type="component" value="Unassembled WGS sequence"/>
</dbReference>